<dbReference type="Pfam" id="PF00440">
    <property type="entry name" value="TetR_N"/>
    <property type="match status" value="1"/>
</dbReference>
<evidence type="ECO:0000256" key="1">
    <source>
        <dbReference type="ARBA" id="ARBA00023015"/>
    </source>
</evidence>
<dbReference type="PANTHER" id="PTHR30055">
    <property type="entry name" value="HTH-TYPE TRANSCRIPTIONAL REGULATOR RUTR"/>
    <property type="match status" value="1"/>
</dbReference>
<dbReference type="AlphaFoldDB" id="A0A542YPA9"/>
<dbReference type="GO" id="GO:0000976">
    <property type="term" value="F:transcription cis-regulatory region binding"/>
    <property type="evidence" value="ECO:0007669"/>
    <property type="project" value="TreeGrafter"/>
</dbReference>
<dbReference type="SUPFAM" id="SSF46689">
    <property type="entry name" value="Homeodomain-like"/>
    <property type="match status" value="1"/>
</dbReference>
<sequence>MTTTTSRREQNKARTREALLSALRSHVSAHGVEALTVEDVTETAGVSRRTFFNYFPSIEAALAEGTSAPLGAVAEAFLARPAEEDQLTALTRAVEASPLGVDLLTWMHALACSTERTGGRRAGRPSAVELNVWQHHRGWLENLLARRDGAGDALHTATLAAAIMGMFEAVEAAWVERVGDTVDEAAIAEFNTLMLRALAHARSGWTT</sequence>
<protein>
    <submittedName>
        <fullName evidence="6">TetR family transcriptional regulator</fullName>
    </submittedName>
</protein>
<evidence type="ECO:0000256" key="4">
    <source>
        <dbReference type="PROSITE-ProRule" id="PRU00335"/>
    </source>
</evidence>
<dbReference type="PROSITE" id="PS50977">
    <property type="entry name" value="HTH_TETR_2"/>
    <property type="match status" value="1"/>
</dbReference>
<dbReference type="RefSeq" id="WP_170230573.1">
    <property type="nucleotide sequence ID" value="NZ_BAAAIK010000004.1"/>
</dbReference>
<reference evidence="6 7" key="1">
    <citation type="submission" date="2019-06" db="EMBL/GenBank/DDBJ databases">
        <title>Sequencing the genomes of 1000 actinobacteria strains.</title>
        <authorList>
            <person name="Klenk H.-P."/>
        </authorList>
    </citation>
    <scope>NUCLEOTIDE SEQUENCE [LARGE SCALE GENOMIC DNA]</scope>
    <source>
        <strain evidence="6 7">DSM 12335</strain>
    </source>
</reference>
<name>A0A542YPA9_9MICO</name>
<evidence type="ECO:0000256" key="2">
    <source>
        <dbReference type="ARBA" id="ARBA00023125"/>
    </source>
</evidence>
<evidence type="ECO:0000313" key="6">
    <source>
        <dbReference type="EMBL" id="TQL49942.1"/>
    </source>
</evidence>
<dbReference type="GO" id="GO:0003700">
    <property type="term" value="F:DNA-binding transcription factor activity"/>
    <property type="evidence" value="ECO:0007669"/>
    <property type="project" value="TreeGrafter"/>
</dbReference>
<evidence type="ECO:0000256" key="3">
    <source>
        <dbReference type="ARBA" id="ARBA00023163"/>
    </source>
</evidence>
<evidence type="ECO:0000259" key="5">
    <source>
        <dbReference type="PROSITE" id="PS50977"/>
    </source>
</evidence>
<feature type="DNA-binding region" description="H-T-H motif" evidence="4">
    <location>
        <begin position="36"/>
        <end position="55"/>
    </location>
</feature>
<proteinExistence type="predicted"/>
<feature type="domain" description="HTH tetR-type" evidence="5">
    <location>
        <begin position="13"/>
        <end position="73"/>
    </location>
</feature>
<comment type="caution">
    <text evidence="6">The sequence shown here is derived from an EMBL/GenBank/DDBJ whole genome shotgun (WGS) entry which is preliminary data.</text>
</comment>
<dbReference type="Gene3D" id="1.10.357.10">
    <property type="entry name" value="Tetracycline Repressor, domain 2"/>
    <property type="match status" value="1"/>
</dbReference>
<keyword evidence="1" id="KW-0805">Transcription regulation</keyword>
<gene>
    <name evidence="6" type="ORF">FB467_1039</name>
</gene>
<keyword evidence="2 4" id="KW-0238">DNA-binding</keyword>
<dbReference type="PANTHER" id="PTHR30055:SF238">
    <property type="entry name" value="MYCOFACTOCIN BIOSYNTHESIS TRANSCRIPTIONAL REGULATOR MFTR-RELATED"/>
    <property type="match status" value="1"/>
</dbReference>
<keyword evidence="7" id="KW-1185">Reference proteome</keyword>
<dbReference type="InterPro" id="IPR009057">
    <property type="entry name" value="Homeodomain-like_sf"/>
</dbReference>
<keyword evidence="3" id="KW-0804">Transcription</keyword>
<accession>A0A542YPA9</accession>
<dbReference type="Proteomes" id="UP000319516">
    <property type="component" value="Unassembled WGS sequence"/>
</dbReference>
<dbReference type="InterPro" id="IPR001647">
    <property type="entry name" value="HTH_TetR"/>
</dbReference>
<dbReference type="InterPro" id="IPR050109">
    <property type="entry name" value="HTH-type_TetR-like_transc_reg"/>
</dbReference>
<dbReference type="EMBL" id="VFOP01000001">
    <property type="protein sequence ID" value="TQL49942.1"/>
    <property type="molecule type" value="Genomic_DNA"/>
</dbReference>
<organism evidence="6 7">
    <name type="scientific">Ornithinicoccus hortensis</name>
    <dbReference type="NCBI Taxonomy" id="82346"/>
    <lineage>
        <taxon>Bacteria</taxon>
        <taxon>Bacillati</taxon>
        <taxon>Actinomycetota</taxon>
        <taxon>Actinomycetes</taxon>
        <taxon>Micrococcales</taxon>
        <taxon>Intrasporangiaceae</taxon>
        <taxon>Ornithinicoccus</taxon>
    </lineage>
</organism>
<evidence type="ECO:0000313" key="7">
    <source>
        <dbReference type="Proteomes" id="UP000319516"/>
    </source>
</evidence>